<proteinExistence type="predicted"/>
<name>A0A445MK32_ENSVE</name>
<evidence type="ECO:0000313" key="1">
    <source>
        <dbReference type="EMBL" id="RZR74605.1"/>
    </source>
</evidence>
<sequence>MHLLLPKAAKSDLLLPFSLIVANNDPCDKKLLAVIFRYNMFTSLSNILIATSNKLNTTVVVSRSIPLLPFSATSVYIATPSSSYCSRTLVATDATCSHEVAPQPQPTFITKGPQPTLLLSFSSSTIAATLGYHPPLGDFTTAASTLLPLLPST</sequence>
<dbReference type="EMBL" id="KV876310">
    <property type="protein sequence ID" value="RZR74605.1"/>
    <property type="molecule type" value="Genomic_DNA"/>
</dbReference>
<protein>
    <submittedName>
        <fullName evidence="1">Uncharacterized protein</fullName>
    </submittedName>
</protein>
<gene>
    <name evidence="1" type="ORF">BHM03_00039228</name>
</gene>
<reference evidence="1" key="1">
    <citation type="journal article" date="2018" name="Data Brief">
        <title>Genome sequence data from 17 accessions of Ensete ventricosum, a staple food crop for millions in Ethiopia.</title>
        <authorList>
            <person name="Yemataw Z."/>
            <person name="Muzemil S."/>
            <person name="Ambachew D."/>
            <person name="Tripathi L."/>
            <person name="Tesfaye K."/>
            <person name="Chala A."/>
            <person name="Farbos A."/>
            <person name="O'Neill P."/>
            <person name="Moore K."/>
            <person name="Grant M."/>
            <person name="Studholme D.J."/>
        </authorList>
    </citation>
    <scope>NUCLEOTIDE SEQUENCE [LARGE SCALE GENOMIC DNA]</scope>
    <source>
        <tissue evidence="1">Leaf</tissue>
    </source>
</reference>
<dbReference type="Proteomes" id="UP000290560">
    <property type="component" value="Unassembled WGS sequence"/>
</dbReference>
<dbReference type="AlphaFoldDB" id="A0A445MK32"/>
<organism evidence="1">
    <name type="scientific">Ensete ventricosum</name>
    <name type="common">Abyssinian banana</name>
    <name type="synonym">Musa ensete</name>
    <dbReference type="NCBI Taxonomy" id="4639"/>
    <lineage>
        <taxon>Eukaryota</taxon>
        <taxon>Viridiplantae</taxon>
        <taxon>Streptophyta</taxon>
        <taxon>Embryophyta</taxon>
        <taxon>Tracheophyta</taxon>
        <taxon>Spermatophyta</taxon>
        <taxon>Magnoliopsida</taxon>
        <taxon>Liliopsida</taxon>
        <taxon>Zingiberales</taxon>
        <taxon>Musaceae</taxon>
        <taxon>Ensete</taxon>
    </lineage>
</organism>
<accession>A0A445MK32</accession>